<dbReference type="EMBL" id="CM039428">
    <property type="protein sequence ID" value="KAI4350912.1"/>
    <property type="molecule type" value="Genomic_DNA"/>
</dbReference>
<keyword evidence="2" id="KW-1185">Reference proteome</keyword>
<accession>A0ACB9PT12</accession>
<name>A0ACB9PT12_BAUVA</name>
<organism evidence="1 2">
    <name type="scientific">Bauhinia variegata</name>
    <name type="common">Purple orchid tree</name>
    <name type="synonym">Phanera variegata</name>
    <dbReference type="NCBI Taxonomy" id="167791"/>
    <lineage>
        <taxon>Eukaryota</taxon>
        <taxon>Viridiplantae</taxon>
        <taxon>Streptophyta</taxon>
        <taxon>Embryophyta</taxon>
        <taxon>Tracheophyta</taxon>
        <taxon>Spermatophyta</taxon>
        <taxon>Magnoliopsida</taxon>
        <taxon>eudicotyledons</taxon>
        <taxon>Gunneridae</taxon>
        <taxon>Pentapetalae</taxon>
        <taxon>rosids</taxon>
        <taxon>fabids</taxon>
        <taxon>Fabales</taxon>
        <taxon>Fabaceae</taxon>
        <taxon>Cercidoideae</taxon>
        <taxon>Cercideae</taxon>
        <taxon>Bauhiniinae</taxon>
        <taxon>Bauhinia</taxon>
    </lineage>
</organism>
<comment type="caution">
    <text evidence="1">The sequence shown here is derived from an EMBL/GenBank/DDBJ whole genome shotgun (WGS) entry which is preliminary data.</text>
</comment>
<proteinExistence type="predicted"/>
<dbReference type="Proteomes" id="UP000828941">
    <property type="component" value="Chromosome 3"/>
</dbReference>
<evidence type="ECO:0000313" key="2">
    <source>
        <dbReference type="Proteomes" id="UP000828941"/>
    </source>
</evidence>
<sequence length="179" mass="19194">MLFRAGKTACSSASLNWYNESMIVPNGSYALTATNCIKCSCGPMDLMLQCIPSGLEVSCYNLHCQGSNLVIGDQYVTHSNAGCNVTKCVYRGHRGGKILRSMMNSSYLQCPDNRNHTTGSCWPFSSSTHPMIPFGALASGPSPSPMPVSKANQGGMLGQATFINLLLLLLPQLVSNSFM</sequence>
<protein>
    <submittedName>
        <fullName evidence="1">Uncharacterized protein</fullName>
    </submittedName>
</protein>
<gene>
    <name evidence="1" type="ORF">L6164_005316</name>
</gene>
<evidence type="ECO:0000313" key="1">
    <source>
        <dbReference type="EMBL" id="KAI4350912.1"/>
    </source>
</evidence>
<reference evidence="1 2" key="1">
    <citation type="journal article" date="2022" name="DNA Res.">
        <title>Chromosomal-level genome assembly of the orchid tree Bauhinia variegata (Leguminosae; Cercidoideae) supports the allotetraploid origin hypothesis of Bauhinia.</title>
        <authorList>
            <person name="Zhong Y."/>
            <person name="Chen Y."/>
            <person name="Zheng D."/>
            <person name="Pang J."/>
            <person name="Liu Y."/>
            <person name="Luo S."/>
            <person name="Meng S."/>
            <person name="Qian L."/>
            <person name="Wei D."/>
            <person name="Dai S."/>
            <person name="Zhou R."/>
        </authorList>
    </citation>
    <scope>NUCLEOTIDE SEQUENCE [LARGE SCALE GENOMIC DNA]</scope>
    <source>
        <strain evidence="1">BV-YZ2020</strain>
    </source>
</reference>